<gene>
    <name evidence="5" type="ORF">PGRI_022600</name>
</gene>
<evidence type="ECO:0000256" key="2">
    <source>
        <dbReference type="ARBA" id="ARBA00022801"/>
    </source>
</evidence>
<dbReference type="PANTHER" id="PTHR47966:SF65">
    <property type="entry name" value="ASPARTIC-TYPE ENDOPEPTIDASE"/>
    <property type="match status" value="1"/>
</dbReference>
<keyword evidence="2" id="KW-0378">Hydrolase</keyword>
<protein>
    <submittedName>
        <fullName evidence="5">Peptidase A1</fullName>
    </submittedName>
</protein>
<proteinExistence type="inferred from homology"/>
<dbReference type="Proteomes" id="UP000070168">
    <property type="component" value="Unassembled WGS sequence"/>
</dbReference>
<dbReference type="GO" id="GO:0006508">
    <property type="term" value="P:proteolysis"/>
    <property type="evidence" value="ECO:0007669"/>
    <property type="project" value="InterPro"/>
</dbReference>
<dbReference type="GO" id="GO:0004190">
    <property type="term" value="F:aspartic-type endopeptidase activity"/>
    <property type="evidence" value="ECO:0007669"/>
    <property type="project" value="InterPro"/>
</dbReference>
<keyword evidence="6" id="KW-1185">Reference proteome</keyword>
<comment type="caution">
    <text evidence="5">The sequence shown here is derived from an EMBL/GenBank/DDBJ whole genome shotgun (WGS) entry which is preliminary data.</text>
</comment>
<dbReference type="OMA" id="YFTICEN"/>
<dbReference type="STRING" id="5078.A0A135LHK5"/>
<accession>A0A135LHK5</accession>
<evidence type="ECO:0000313" key="5">
    <source>
        <dbReference type="EMBL" id="KXG48390.1"/>
    </source>
</evidence>
<evidence type="ECO:0000313" key="6">
    <source>
        <dbReference type="Proteomes" id="UP000070168"/>
    </source>
</evidence>
<dbReference type="PANTHER" id="PTHR47966">
    <property type="entry name" value="BETA-SITE APP-CLEAVING ENZYME, ISOFORM A-RELATED"/>
    <property type="match status" value="1"/>
</dbReference>
<dbReference type="Pfam" id="PF00026">
    <property type="entry name" value="Asp"/>
    <property type="match status" value="1"/>
</dbReference>
<dbReference type="AlphaFoldDB" id="A0A135LHK5"/>
<feature type="region of interest" description="Disordered" evidence="3">
    <location>
        <begin position="318"/>
        <end position="341"/>
    </location>
</feature>
<dbReference type="InterPro" id="IPR033121">
    <property type="entry name" value="PEPTIDASE_A1"/>
</dbReference>
<evidence type="ECO:0000256" key="1">
    <source>
        <dbReference type="ARBA" id="ARBA00007447"/>
    </source>
</evidence>
<feature type="domain" description="Peptidase A1" evidence="4">
    <location>
        <begin position="1"/>
        <end position="296"/>
    </location>
</feature>
<name>A0A135LHK5_PENPA</name>
<dbReference type="OrthoDB" id="771136at2759"/>
<dbReference type="EMBL" id="LHQR01000065">
    <property type="protein sequence ID" value="KXG48390.1"/>
    <property type="molecule type" value="Genomic_DNA"/>
</dbReference>
<dbReference type="Gene3D" id="2.40.70.10">
    <property type="entry name" value="Acid Proteases"/>
    <property type="match status" value="2"/>
</dbReference>
<dbReference type="GeneID" id="63705273"/>
<evidence type="ECO:0000259" key="4">
    <source>
        <dbReference type="PROSITE" id="PS51767"/>
    </source>
</evidence>
<sequence>MFRGDKHCIASGGYNKSLSTSMNDLHSNFSVSKSIESSLLITGEFVTDTLVIGDTTVESMKIGVLNVDVTQNIIGLGYGETNSSFISLTEALVDAGTIKSPAFSMYIENPLYSASTGDSQDGKSGTLLFGGVNKSKYNGTLHTLPIVNNPTEDRKAFRVNMTSLSINETSVFPEGYSTQALLDPSLTYTYVPESIAQDIISQLGATEIATFGPMLIPCNKTPSHTTLTFEFESASFKLDIGPFIETHSVFNDEDICYLGIVSQADTEDPNSVVLGANFLQQIYVVYDMGNDEVSFAQRNWDSNEDKILEITTGKNAVSGTSSKQEVSDDADDTEAKDENEKEKSIGFRIDEGASLCLSLSVFVIWALFCL</sequence>
<dbReference type="RefSeq" id="XP_040646926.1">
    <property type="nucleotide sequence ID" value="XM_040789973.1"/>
</dbReference>
<dbReference type="InterPro" id="IPR001461">
    <property type="entry name" value="Aspartic_peptidase_A1"/>
</dbReference>
<evidence type="ECO:0000256" key="3">
    <source>
        <dbReference type="SAM" id="MobiDB-lite"/>
    </source>
</evidence>
<organism evidence="5 6">
    <name type="scientific">Penicillium patulum</name>
    <name type="common">Penicillium griseofulvum</name>
    <dbReference type="NCBI Taxonomy" id="5078"/>
    <lineage>
        <taxon>Eukaryota</taxon>
        <taxon>Fungi</taxon>
        <taxon>Dikarya</taxon>
        <taxon>Ascomycota</taxon>
        <taxon>Pezizomycotina</taxon>
        <taxon>Eurotiomycetes</taxon>
        <taxon>Eurotiomycetidae</taxon>
        <taxon>Eurotiales</taxon>
        <taxon>Aspergillaceae</taxon>
        <taxon>Penicillium</taxon>
    </lineage>
</organism>
<comment type="similarity">
    <text evidence="1">Belongs to the peptidase A1 family.</text>
</comment>
<dbReference type="PRINTS" id="PR00792">
    <property type="entry name" value="PEPSIN"/>
</dbReference>
<dbReference type="InterPro" id="IPR021109">
    <property type="entry name" value="Peptidase_aspartic_dom_sf"/>
</dbReference>
<dbReference type="SUPFAM" id="SSF50630">
    <property type="entry name" value="Acid proteases"/>
    <property type="match status" value="1"/>
</dbReference>
<dbReference type="PROSITE" id="PS51767">
    <property type="entry name" value="PEPTIDASE_A1"/>
    <property type="match status" value="1"/>
</dbReference>
<reference evidence="5 6" key="1">
    <citation type="journal article" date="2016" name="BMC Genomics">
        <title>Genome sequencing and secondary metabolism of the postharvest pathogen Penicillium griseofulvum.</title>
        <authorList>
            <person name="Banani H."/>
            <person name="Marcet-Houben M."/>
            <person name="Ballester A.R."/>
            <person name="Abbruscato P."/>
            <person name="Gonzalez-Candelas L."/>
            <person name="Gabaldon T."/>
            <person name="Spadaro D."/>
        </authorList>
    </citation>
    <scope>NUCLEOTIDE SEQUENCE [LARGE SCALE GENOMIC DNA]</scope>
    <source>
        <strain evidence="5 6">PG3</strain>
    </source>
</reference>